<dbReference type="InterPro" id="IPR044810">
    <property type="entry name" value="WRKY_plant"/>
</dbReference>
<dbReference type="SUPFAM" id="SSF118290">
    <property type="entry name" value="WRKY DNA-binding domain"/>
    <property type="match status" value="2"/>
</dbReference>
<feature type="region of interest" description="Disordered" evidence="7">
    <location>
        <begin position="1"/>
        <end position="23"/>
    </location>
</feature>
<comment type="subcellular location">
    <subcellularLocation>
        <location evidence="1">Nucleus</location>
    </subcellularLocation>
</comment>
<evidence type="ECO:0000259" key="8">
    <source>
        <dbReference type="PROSITE" id="PS50811"/>
    </source>
</evidence>
<dbReference type="PROSITE" id="PS50811">
    <property type="entry name" value="WRKY"/>
    <property type="match status" value="2"/>
</dbReference>
<dbReference type="Pfam" id="PF03106">
    <property type="entry name" value="WRKY"/>
    <property type="match status" value="2"/>
</dbReference>
<accession>A0A8E4PDP2</accession>
<keyword evidence="3" id="KW-0805">Transcription regulation</keyword>
<evidence type="ECO:0000256" key="1">
    <source>
        <dbReference type="ARBA" id="ARBA00004123"/>
    </source>
</evidence>
<gene>
    <name evidence="9" type="primary">WRKY-A</name>
</gene>
<feature type="domain" description="WRKY" evidence="8">
    <location>
        <begin position="57"/>
        <end position="108"/>
    </location>
</feature>
<dbReference type="GO" id="GO:0043565">
    <property type="term" value="F:sequence-specific DNA binding"/>
    <property type="evidence" value="ECO:0007669"/>
    <property type="project" value="InterPro"/>
</dbReference>
<feature type="region of interest" description="Disordered" evidence="7">
    <location>
        <begin position="286"/>
        <end position="306"/>
    </location>
</feature>
<keyword evidence="4" id="KW-0238">DNA-binding</keyword>
<dbReference type="PANTHER" id="PTHR31221:SF193">
    <property type="entry name" value="WRKY TRANSCRIPTION FACTOR PROTEIN 1-RELATED"/>
    <property type="match status" value="1"/>
</dbReference>
<dbReference type="AlphaFoldDB" id="A0A8E4PDP2"/>
<dbReference type="GO" id="GO:0005634">
    <property type="term" value="C:nucleus"/>
    <property type="evidence" value="ECO:0007669"/>
    <property type="project" value="UniProtKB-SubCell"/>
</dbReference>
<dbReference type="InterPro" id="IPR003657">
    <property type="entry name" value="WRKY_dom"/>
</dbReference>
<reference evidence="9" key="1">
    <citation type="submission" date="2019-06" db="EMBL/GenBank/DDBJ databases">
        <title>Identification and characterization of WRKY genes from the microalga Haematococcus pluvialis.</title>
        <authorList>
            <person name="Cui H."/>
        </authorList>
    </citation>
    <scope>NUCLEOTIDE SEQUENCE</scope>
    <source>
        <strain evidence="9">FACHB-712</strain>
    </source>
</reference>
<keyword evidence="6" id="KW-0539">Nucleus</keyword>
<keyword evidence="5" id="KW-0804">Transcription</keyword>
<dbReference type="GO" id="GO:0003700">
    <property type="term" value="F:DNA-binding transcription factor activity"/>
    <property type="evidence" value="ECO:0007669"/>
    <property type="project" value="InterPro"/>
</dbReference>
<dbReference type="Gene3D" id="2.20.25.80">
    <property type="entry name" value="WRKY domain"/>
    <property type="match status" value="2"/>
</dbReference>
<dbReference type="SMART" id="SM00774">
    <property type="entry name" value="WRKY"/>
    <property type="match status" value="2"/>
</dbReference>
<sequence>MTPISSPVMAPRTSYHSSGKQSVANDDGYHWRKYVRATQCLPRPALPLTCGICCAYRYGEKIVKGSPNPRSYYKCSHSGCTAKKIVERSERGDILNTEYKGDHTHPAPAAARTLKLRVKNTKAQQVQQASSSPDGSVLPQLPRASAPPHGLSQSLPMPTILFQLPTVSPLPSAFNGMSGVLALPLGQPYDNSLLPIPDGLDQATEESPSKRLDALAAYAEKADKQHMSQIKRANDSLLHRIGDLADDAAGALSLSNAASGDIDRLPGALLLQRPQKLLQPLRNTCKRQRPDTVAGDQDESAGSGDALAGVNSGLTYVVEAETVEDGYRWRKYGQKFVKGSSYPRSYYKCTSQDCPVRKHVERSSHGTNRLLITYENTHNHAMPQGGVSGSCRSPTRTGHLDADGDTWHPACAENADAAAASPRFSHHPRGCAAQPLGEMVMLPQPHRSGRQQPLQLNHQQQDPGLCNAAAGGAARAASGVADINDLLPFLQNLPPSATTSAGMPPLIIRTERSRTSATNLNMGAAGGAVAEAGVTGAIGPGALVTTPGSALLLDSLSSGALGVLGSMSIDAFSQLFARHQEQQAGSSNAWDPAACLNTPKVPAAVNVANVCSLLSPTLAGSLTLSREARDAQLPLAPDLVLGGTQM</sequence>
<dbReference type="PANTHER" id="PTHR31221">
    <property type="entry name" value="WRKY TRANSCRIPTION FACTOR PROTEIN 1-RELATED"/>
    <property type="match status" value="1"/>
</dbReference>
<dbReference type="EMBL" id="MN078150">
    <property type="protein sequence ID" value="QNL10623.1"/>
    <property type="molecule type" value="mRNA"/>
</dbReference>
<name>A0A8E4PDP2_HAELA</name>
<evidence type="ECO:0000256" key="4">
    <source>
        <dbReference type="ARBA" id="ARBA00023125"/>
    </source>
</evidence>
<evidence type="ECO:0000256" key="6">
    <source>
        <dbReference type="ARBA" id="ARBA00023242"/>
    </source>
</evidence>
<dbReference type="FunFam" id="2.20.25.80:FF:000006">
    <property type="entry name" value="WRKY transcription factor"/>
    <property type="match status" value="1"/>
</dbReference>
<feature type="region of interest" description="Disordered" evidence="7">
    <location>
        <begin position="122"/>
        <end position="152"/>
    </location>
</feature>
<feature type="compositionally biased region" description="Polar residues" evidence="7">
    <location>
        <begin position="14"/>
        <end position="23"/>
    </location>
</feature>
<proteinExistence type="evidence at transcript level"/>
<feature type="domain" description="WRKY" evidence="8">
    <location>
        <begin position="318"/>
        <end position="383"/>
    </location>
</feature>
<evidence type="ECO:0000256" key="7">
    <source>
        <dbReference type="SAM" id="MobiDB-lite"/>
    </source>
</evidence>
<dbReference type="InterPro" id="IPR036576">
    <property type="entry name" value="WRKY_dom_sf"/>
</dbReference>
<evidence type="ECO:0000313" key="9">
    <source>
        <dbReference type="EMBL" id="QNL10623.1"/>
    </source>
</evidence>
<organism evidence="9">
    <name type="scientific">Haematococcus lacustris</name>
    <name type="common">Green alga</name>
    <name type="synonym">Haematococcus pluvialis</name>
    <dbReference type="NCBI Taxonomy" id="44745"/>
    <lineage>
        <taxon>Eukaryota</taxon>
        <taxon>Viridiplantae</taxon>
        <taxon>Chlorophyta</taxon>
        <taxon>core chlorophytes</taxon>
        <taxon>Chlorophyceae</taxon>
        <taxon>CS clade</taxon>
        <taxon>Chlamydomonadales</taxon>
        <taxon>Haematococcaceae</taxon>
        <taxon>Haematococcus</taxon>
    </lineage>
</organism>
<evidence type="ECO:0000256" key="2">
    <source>
        <dbReference type="ARBA" id="ARBA00022737"/>
    </source>
</evidence>
<keyword evidence="2" id="KW-0677">Repeat</keyword>
<protein>
    <submittedName>
        <fullName evidence="9">WRKY transcription factor B</fullName>
    </submittedName>
</protein>
<feature type="compositionally biased region" description="Polar residues" evidence="7">
    <location>
        <begin position="122"/>
        <end position="134"/>
    </location>
</feature>
<evidence type="ECO:0000256" key="5">
    <source>
        <dbReference type="ARBA" id="ARBA00023163"/>
    </source>
</evidence>
<feature type="region of interest" description="Disordered" evidence="7">
    <location>
        <begin position="379"/>
        <end position="398"/>
    </location>
</feature>
<evidence type="ECO:0000256" key="3">
    <source>
        <dbReference type="ARBA" id="ARBA00023015"/>
    </source>
</evidence>